<comment type="caution">
    <text evidence="2">The sequence shown here is derived from an EMBL/GenBank/DDBJ whole genome shotgun (WGS) entry which is preliminary data.</text>
</comment>
<evidence type="ECO:0000313" key="3">
    <source>
        <dbReference type="Proteomes" id="UP001250656"/>
    </source>
</evidence>
<gene>
    <name evidence="2" type="ORF">RQM65_06080</name>
</gene>
<protein>
    <submittedName>
        <fullName evidence="2">Type IV toxin-antitoxin system AbiEi family antitoxin</fullName>
    </submittedName>
</protein>
<dbReference type="Proteomes" id="UP001250656">
    <property type="component" value="Unassembled WGS sequence"/>
</dbReference>
<keyword evidence="3" id="KW-1185">Reference proteome</keyword>
<evidence type="ECO:0000313" key="2">
    <source>
        <dbReference type="EMBL" id="MDT7828225.1"/>
    </source>
</evidence>
<proteinExistence type="predicted"/>
<reference evidence="2 3" key="1">
    <citation type="submission" date="2023-09" db="EMBL/GenBank/DDBJ databases">
        <title>Novel taxa isolated from Blanes Bay.</title>
        <authorList>
            <person name="Rey-Velasco X."/>
            <person name="Lucena T."/>
        </authorList>
    </citation>
    <scope>NUCLEOTIDE SEQUENCE [LARGE SCALE GENOMIC DNA]</scope>
    <source>
        <strain evidence="2 3">S334</strain>
    </source>
</reference>
<evidence type="ECO:0000259" key="1">
    <source>
        <dbReference type="Pfam" id="PF09407"/>
    </source>
</evidence>
<sequence length="263" mass="30390">MDVSEYIKVCLSREEYSFTWDELRGAIGKPTTAIKKEVTYLTSKKELIALRQNFYLIIPPRYATQGKLPIELYIHKLFKYLNREYYLGGFSAAKFHGASHQQIQKEYVFTTKPALLSISKGGMDIQFFTLSNWPKSNIIRKKSDAGYFNVSDPILTIADLIYHQTKLGGLNRMLANIEELLEEVQLSDLQELLKWYPNKSVLQRLGFLIEYLQPESELLNPIMTYLVNNRYYPVLLNTFDKGRPGAVDNGWKVAINLELESDI</sequence>
<dbReference type="EMBL" id="JAVTTP010000001">
    <property type="protein sequence ID" value="MDT7828225.1"/>
    <property type="molecule type" value="Genomic_DNA"/>
</dbReference>
<dbReference type="RefSeq" id="WP_314013427.1">
    <property type="nucleotide sequence ID" value="NZ_JAVTTP010000001.1"/>
</dbReference>
<name>A0ABU3L3M7_9FLAO</name>
<dbReference type="Pfam" id="PF09407">
    <property type="entry name" value="AbiEi_1"/>
    <property type="match status" value="1"/>
</dbReference>
<accession>A0ABU3L3M7</accession>
<dbReference type="InterPro" id="IPR018547">
    <property type="entry name" value="AbiEi_C"/>
</dbReference>
<organism evidence="2 3">
    <name type="scientific">Pricia mediterranea</name>
    <dbReference type="NCBI Taxonomy" id="3076079"/>
    <lineage>
        <taxon>Bacteria</taxon>
        <taxon>Pseudomonadati</taxon>
        <taxon>Bacteroidota</taxon>
        <taxon>Flavobacteriia</taxon>
        <taxon>Flavobacteriales</taxon>
        <taxon>Flavobacteriaceae</taxon>
        <taxon>Pricia</taxon>
    </lineage>
</organism>
<feature type="domain" description="AbiEi antitoxin C-terminal" evidence="1">
    <location>
        <begin position="69"/>
        <end position="210"/>
    </location>
</feature>